<dbReference type="EMBL" id="KQ241773">
    <property type="protein sequence ID" value="KNC84318.1"/>
    <property type="molecule type" value="Genomic_DNA"/>
</dbReference>
<dbReference type="CDD" id="cd22534">
    <property type="entry name" value="KH-II_Era"/>
    <property type="match status" value="1"/>
</dbReference>
<organism evidence="4 5">
    <name type="scientific">Sphaeroforma arctica JP610</name>
    <dbReference type="NCBI Taxonomy" id="667725"/>
    <lineage>
        <taxon>Eukaryota</taxon>
        <taxon>Ichthyosporea</taxon>
        <taxon>Ichthyophonida</taxon>
        <taxon>Sphaeroforma</taxon>
    </lineage>
</organism>
<dbReference type="GO" id="GO:0005525">
    <property type="term" value="F:GTP binding"/>
    <property type="evidence" value="ECO:0007669"/>
    <property type="project" value="InterPro"/>
</dbReference>
<dbReference type="Gene3D" id="3.30.300.20">
    <property type="match status" value="1"/>
</dbReference>
<protein>
    <recommendedName>
        <fullName evidence="3">KH type-2 domain-containing protein</fullName>
    </recommendedName>
</protein>
<dbReference type="PANTHER" id="PTHR42698">
    <property type="entry name" value="GTPASE ERA"/>
    <property type="match status" value="1"/>
</dbReference>
<evidence type="ECO:0000256" key="1">
    <source>
        <dbReference type="ARBA" id="ARBA00022884"/>
    </source>
</evidence>
<dbReference type="Pfam" id="PF07650">
    <property type="entry name" value="KH_2"/>
    <property type="match status" value="1"/>
</dbReference>
<dbReference type="InterPro" id="IPR015946">
    <property type="entry name" value="KH_dom-like_a/b"/>
</dbReference>
<evidence type="ECO:0000259" key="3">
    <source>
        <dbReference type="PROSITE" id="PS50823"/>
    </source>
</evidence>
<evidence type="ECO:0000313" key="5">
    <source>
        <dbReference type="Proteomes" id="UP000054560"/>
    </source>
</evidence>
<keyword evidence="5" id="KW-1185">Reference proteome</keyword>
<dbReference type="InterPro" id="IPR009019">
    <property type="entry name" value="KH_sf_prok-type"/>
</dbReference>
<feature type="domain" description="KH type-2" evidence="3">
    <location>
        <begin position="27"/>
        <end position="102"/>
    </location>
</feature>
<dbReference type="GO" id="GO:0043024">
    <property type="term" value="F:ribosomal small subunit binding"/>
    <property type="evidence" value="ECO:0007669"/>
    <property type="project" value="TreeGrafter"/>
</dbReference>
<keyword evidence="1 2" id="KW-0694">RNA-binding</keyword>
<dbReference type="AlphaFoldDB" id="A0A0L0G7V1"/>
<dbReference type="GeneID" id="25903983"/>
<dbReference type="PROSITE" id="PS50823">
    <property type="entry name" value="KH_TYPE_2"/>
    <property type="match status" value="1"/>
</dbReference>
<proteinExistence type="predicted"/>
<dbReference type="RefSeq" id="XP_014158220.1">
    <property type="nucleotide sequence ID" value="XM_014302745.1"/>
</dbReference>
<name>A0A0L0G7V1_9EUKA</name>
<dbReference type="Proteomes" id="UP000054560">
    <property type="component" value="Unassembled WGS sequence"/>
</dbReference>
<evidence type="ECO:0000313" key="4">
    <source>
        <dbReference type="EMBL" id="KNC84318.1"/>
    </source>
</evidence>
<dbReference type="InterPro" id="IPR004044">
    <property type="entry name" value="KH_dom_type_2"/>
</dbReference>
<sequence length="102" mass="12014">MKYTFQITDMPPLTRIEEVVREKLMMLGKELPYTTRSQISRIRRIDSGEIIINVDIIVKRKSQIKIVLGKRGCRIRIMRETVQAELSSMFNQFVNVDMQVKL</sequence>
<evidence type="ECO:0000256" key="2">
    <source>
        <dbReference type="PROSITE-ProRule" id="PRU00118"/>
    </source>
</evidence>
<dbReference type="GO" id="GO:0000028">
    <property type="term" value="P:ribosomal small subunit assembly"/>
    <property type="evidence" value="ECO:0007669"/>
    <property type="project" value="TreeGrafter"/>
</dbReference>
<dbReference type="PANTHER" id="PTHR42698:SF1">
    <property type="entry name" value="GTPASE ERA, MITOCHONDRIAL"/>
    <property type="match status" value="1"/>
</dbReference>
<reference evidence="4 5" key="1">
    <citation type="submission" date="2011-02" db="EMBL/GenBank/DDBJ databases">
        <title>The Genome Sequence of Sphaeroforma arctica JP610.</title>
        <authorList>
            <consortium name="The Broad Institute Genome Sequencing Platform"/>
            <person name="Russ C."/>
            <person name="Cuomo C."/>
            <person name="Young S.K."/>
            <person name="Zeng Q."/>
            <person name="Gargeya S."/>
            <person name="Alvarado L."/>
            <person name="Berlin A."/>
            <person name="Chapman S.B."/>
            <person name="Chen Z."/>
            <person name="Freedman E."/>
            <person name="Gellesch M."/>
            <person name="Goldberg J."/>
            <person name="Griggs A."/>
            <person name="Gujja S."/>
            <person name="Heilman E."/>
            <person name="Heiman D."/>
            <person name="Howarth C."/>
            <person name="Mehta T."/>
            <person name="Neiman D."/>
            <person name="Pearson M."/>
            <person name="Roberts A."/>
            <person name="Saif S."/>
            <person name="Shea T."/>
            <person name="Shenoy N."/>
            <person name="Sisk P."/>
            <person name="Stolte C."/>
            <person name="Sykes S."/>
            <person name="White J."/>
            <person name="Yandava C."/>
            <person name="Burger G."/>
            <person name="Gray M.W."/>
            <person name="Holland P.W.H."/>
            <person name="King N."/>
            <person name="Lang F.B.F."/>
            <person name="Roger A.J."/>
            <person name="Ruiz-Trillo I."/>
            <person name="Haas B."/>
            <person name="Nusbaum C."/>
            <person name="Birren B."/>
        </authorList>
    </citation>
    <scope>NUCLEOTIDE SEQUENCE [LARGE SCALE GENOMIC DNA]</scope>
    <source>
        <strain evidence="4 5">JP610</strain>
    </source>
</reference>
<accession>A0A0L0G7V1</accession>
<dbReference type="OrthoDB" id="8954335at2759"/>
<dbReference type="InterPro" id="IPR005662">
    <property type="entry name" value="GTPase_Era-like"/>
</dbReference>
<dbReference type="SUPFAM" id="SSF54814">
    <property type="entry name" value="Prokaryotic type KH domain (KH-domain type II)"/>
    <property type="match status" value="1"/>
</dbReference>
<gene>
    <name evidence="4" type="ORF">SARC_03479</name>
</gene>
<dbReference type="GO" id="GO:0019843">
    <property type="term" value="F:rRNA binding"/>
    <property type="evidence" value="ECO:0007669"/>
    <property type="project" value="TreeGrafter"/>
</dbReference>